<feature type="compositionally biased region" description="Polar residues" evidence="1">
    <location>
        <begin position="74"/>
        <end position="108"/>
    </location>
</feature>
<gene>
    <name evidence="2" type="ORF">Tci_001419</name>
</gene>
<name>A0A699GJ53_TANCI</name>
<feature type="compositionally biased region" description="Polar residues" evidence="1">
    <location>
        <begin position="49"/>
        <end position="59"/>
    </location>
</feature>
<evidence type="ECO:0000313" key="2">
    <source>
        <dbReference type="EMBL" id="GEU29441.1"/>
    </source>
</evidence>
<comment type="caution">
    <text evidence="2">The sequence shown here is derived from an EMBL/GenBank/DDBJ whole genome shotgun (WGS) entry which is preliminary data.</text>
</comment>
<proteinExistence type="predicted"/>
<dbReference type="EMBL" id="BKCJ010000068">
    <property type="protein sequence ID" value="GEU29441.1"/>
    <property type="molecule type" value="Genomic_DNA"/>
</dbReference>
<dbReference type="AlphaFoldDB" id="A0A699GJ53"/>
<feature type="region of interest" description="Disordered" evidence="1">
    <location>
        <begin position="1"/>
        <end position="119"/>
    </location>
</feature>
<organism evidence="2">
    <name type="scientific">Tanacetum cinerariifolium</name>
    <name type="common">Dalmatian daisy</name>
    <name type="synonym">Chrysanthemum cinerariifolium</name>
    <dbReference type="NCBI Taxonomy" id="118510"/>
    <lineage>
        <taxon>Eukaryota</taxon>
        <taxon>Viridiplantae</taxon>
        <taxon>Streptophyta</taxon>
        <taxon>Embryophyta</taxon>
        <taxon>Tracheophyta</taxon>
        <taxon>Spermatophyta</taxon>
        <taxon>Magnoliopsida</taxon>
        <taxon>eudicotyledons</taxon>
        <taxon>Gunneridae</taxon>
        <taxon>Pentapetalae</taxon>
        <taxon>asterids</taxon>
        <taxon>campanulids</taxon>
        <taxon>Asterales</taxon>
        <taxon>Asteraceae</taxon>
        <taxon>Asteroideae</taxon>
        <taxon>Anthemideae</taxon>
        <taxon>Anthemidinae</taxon>
        <taxon>Tanacetum</taxon>
    </lineage>
</organism>
<evidence type="ECO:0000256" key="1">
    <source>
        <dbReference type="SAM" id="MobiDB-lite"/>
    </source>
</evidence>
<protein>
    <submittedName>
        <fullName evidence="2">Zinc finger, CCHC-type</fullName>
    </submittedName>
</protein>
<feature type="compositionally biased region" description="Basic residues" evidence="1">
    <location>
        <begin position="35"/>
        <end position="44"/>
    </location>
</feature>
<sequence>MMVQTQEEIGKGSANPTDPHHTPTIVQLSTSQPQKKQKPKKTKRKDTELPQTSGPTTNVADEAVNKKMNDSLVRATTTASSLEAEQDSGNINKTQSKATLNESSSQGTNSGGGPRCQEAIGDTTAQTRSERVFKFSNDLLLVGVNIPQSDEDSLKLKVLMELCTNLQNRVPDLETTKTTQAMKIENIKRRVKKLKKKQRSRTHKLKRLYKVGLTARVESSDDDEDLGKDASKQERISDIDSDEGITLASTHDNAKMFDVDQYLGGEEVFVAKQDENVVEKEVDQVQVTTAATTPTISIDKVTLAQALTELKHTKPKAKANGIVFHELEESTTTTTTTIPKLKSQDKKAWNHFKELLQNVPHHGIDIWLQVQIFYDHVNPITRRTIDQSTNDKLRDINTKESWVLFKDIVFYDNESWNDPRDFAEPAKEISLPQNVLSTSDRHLIGLENQVQRLMEAHLALMQPTNKAKEEEREREGNPNTIVYNEEQRNTPQLEWKDITVVDNLSPNREDEGIEWKHGFMTFMNEIKEITFKMTYKHPERSKLSNEGHGLLSSRVILNKDEYDRGCRKLSDLEDGFYRDTIKLEPEYLTGMDNEGEVT</sequence>
<accession>A0A699GJ53</accession>
<reference evidence="2" key="1">
    <citation type="journal article" date="2019" name="Sci. Rep.">
        <title>Draft genome of Tanacetum cinerariifolium, the natural source of mosquito coil.</title>
        <authorList>
            <person name="Yamashiro T."/>
            <person name="Shiraishi A."/>
            <person name="Satake H."/>
            <person name="Nakayama K."/>
        </authorList>
    </citation>
    <scope>NUCLEOTIDE SEQUENCE</scope>
</reference>